<dbReference type="InterPro" id="IPR038418">
    <property type="entry name" value="6-PTP_synth/QueD_sf"/>
</dbReference>
<evidence type="ECO:0000256" key="3">
    <source>
        <dbReference type="ARBA" id="ARBA00022833"/>
    </source>
</evidence>
<keyword evidence="3" id="KW-0862">Zinc</keyword>
<evidence type="ECO:0000313" key="5">
    <source>
        <dbReference type="EMBL" id="MFA1611875.1"/>
    </source>
</evidence>
<protein>
    <submittedName>
        <fullName evidence="5">6-pyruvoyl tetrahydropterin synthase family protein</fullName>
    </submittedName>
</protein>
<dbReference type="Proteomes" id="UP001570511">
    <property type="component" value="Unassembled WGS sequence"/>
</dbReference>
<name>A0ABD5MD89_9EURY</name>
<gene>
    <name evidence="5" type="ORF">OS889_12750</name>
</gene>
<dbReference type="PANTHER" id="PTHR12589">
    <property type="entry name" value="PYRUVOYL TETRAHYDROBIOPTERIN SYNTHASE"/>
    <property type="match status" value="1"/>
</dbReference>
<dbReference type="PANTHER" id="PTHR12589:SF7">
    <property type="entry name" value="6-PYRUVOYL TETRAHYDROBIOPTERIN SYNTHASE"/>
    <property type="match status" value="1"/>
</dbReference>
<evidence type="ECO:0000256" key="4">
    <source>
        <dbReference type="ARBA" id="ARBA00023239"/>
    </source>
</evidence>
<keyword evidence="4" id="KW-0456">Lyase</keyword>
<dbReference type="RefSeq" id="WP_372390269.1">
    <property type="nucleotide sequence ID" value="NZ_JBGNYA010000001.1"/>
</dbReference>
<dbReference type="InterPro" id="IPR007115">
    <property type="entry name" value="6-PTP_synth/QueD"/>
</dbReference>
<keyword evidence="6" id="KW-1185">Reference proteome</keyword>
<dbReference type="Gene3D" id="3.30.479.10">
    <property type="entry name" value="6-pyruvoyl tetrahydropterin synthase/QueD"/>
    <property type="match status" value="1"/>
</dbReference>
<dbReference type="SUPFAM" id="SSF55620">
    <property type="entry name" value="Tetrahydrobiopterin biosynthesis enzymes-like"/>
    <property type="match status" value="1"/>
</dbReference>
<dbReference type="GO" id="GO:0016829">
    <property type="term" value="F:lyase activity"/>
    <property type="evidence" value="ECO:0007669"/>
    <property type="project" value="UniProtKB-KW"/>
</dbReference>
<comment type="caution">
    <text evidence="5">The sequence shown here is derived from an EMBL/GenBank/DDBJ whole genome shotgun (WGS) entry which is preliminary data.</text>
</comment>
<reference evidence="5 6" key="1">
    <citation type="submission" date="2024-08" db="EMBL/GenBank/DDBJ databases">
        <title>Halobellus sp. MBLA0158 whole genome sequence.</title>
        <authorList>
            <person name="Hwang C.Y."/>
            <person name="Cho E.-S."/>
            <person name="Seo M.-J."/>
        </authorList>
    </citation>
    <scope>NUCLEOTIDE SEQUENCE [LARGE SCALE GENOMIC DNA]</scope>
    <source>
        <strain evidence="5 6">MBLA0158</strain>
    </source>
</reference>
<accession>A0ABD5MD89</accession>
<dbReference type="Pfam" id="PF01242">
    <property type="entry name" value="PTPS"/>
    <property type="match status" value="1"/>
</dbReference>
<sequence>MTHERPSADAPAYELTVTRDFVAQHFLTVPDPGPEGEVHSHHFTVEIRFSGPELGEYGYLVDIDAVEAILDDLEARYRDSLLNDLPEFEGLNPSVEHFARLFGDRVADALGDATPTGLSVRIWEDDVAWASHRRSLE</sequence>
<keyword evidence="2" id="KW-0479">Metal-binding</keyword>
<dbReference type="AlphaFoldDB" id="A0ABD5MD89"/>
<proteinExistence type="predicted"/>
<evidence type="ECO:0000313" key="6">
    <source>
        <dbReference type="Proteomes" id="UP001570511"/>
    </source>
</evidence>
<comment type="cofactor">
    <cofactor evidence="1">
        <name>Zn(2+)</name>
        <dbReference type="ChEBI" id="CHEBI:29105"/>
    </cofactor>
</comment>
<evidence type="ECO:0000256" key="2">
    <source>
        <dbReference type="ARBA" id="ARBA00022723"/>
    </source>
</evidence>
<dbReference type="EMBL" id="JBGNYA010000001">
    <property type="protein sequence ID" value="MFA1611875.1"/>
    <property type="molecule type" value="Genomic_DNA"/>
</dbReference>
<dbReference type="GO" id="GO:0046872">
    <property type="term" value="F:metal ion binding"/>
    <property type="evidence" value="ECO:0007669"/>
    <property type="project" value="UniProtKB-KW"/>
</dbReference>
<organism evidence="5 6">
    <name type="scientific">Halobellus rubicundus</name>
    <dbReference type="NCBI Taxonomy" id="2996466"/>
    <lineage>
        <taxon>Archaea</taxon>
        <taxon>Methanobacteriati</taxon>
        <taxon>Methanobacteriota</taxon>
        <taxon>Stenosarchaea group</taxon>
        <taxon>Halobacteria</taxon>
        <taxon>Halobacteriales</taxon>
        <taxon>Haloferacaceae</taxon>
        <taxon>Halobellus</taxon>
    </lineage>
</organism>
<evidence type="ECO:0000256" key="1">
    <source>
        <dbReference type="ARBA" id="ARBA00001947"/>
    </source>
</evidence>